<protein>
    <submittedName>
        <fullName evidence="1">Uncharacterized protein</fullName>
    </submittedName>
</protein>
<dbReference type="EMBL" id="FUZT01000015">
    <property type="protein sequence ID" value="SKC87347.1"/>
    <property type="molecule type" value="Genomic_DNA"/>
</dbReference>
<evidence type="ECO:0000313" key="2">
    <source>
        <dbReference type="Proteomes" id="UP000190285"/>
    </source>
</evidence>
<dbReference type="RefSeq" id="WP_079495190.1">
    <property type="nucleotide sequence ID" value="NZ_FUZT01000015.1"/>
</dbReference>
<name>A0A1T5MGJ0_9FIRM</name>
<keyword evidence="2" id="KW-1185">Reference proteome</keyword>
<dbReference type="STRING" id="36842.SAMN02194393_04700"/>
<dbReference type="Proteomes" id="UP000190285">
    <property type="component" value="Unassembled WGS sequence"/>
</dbReference>
<accession>A0A1T5MGJ0</accession>
<sequence>MDFGIKDDIIALVSLNRNVVSSSAPIFFVENKEKQEETALLIAKITMGMVHDLRNGVYAIVRH</sequence>
<organism evidence="1 2">
    <name type="scientific">Maledivibacter halophilus</name>
    <dbReference type="NCBI Taxonomy" id="36842"/>
    <lineage>
        <taxon>Bacteria</taxon>
        <taxon>Bacillati</taxon>
        <taxon>Bacillota</taxon>
        <taxon>Clostridia</taxon>
        <taxon>Peptostreptococcales</taxon>
        <taxon>Caminicellaceae</taxon>
        <taxon>Maledivibacter</taxon>
    </lineage>
</organism>
<proteinExistence type="predicted"/>
<dbReference type="OrthoDB" id="1955035at2"/>
<dbReference type="AlphaFoldDB" id="A0A1T5MGJ0"/>
<dbReference type="Pfam" id="PF21835">
    <property type="entry name" value="YIEGIA_cap"/>
    <property type="match status" value="1"/>
</dbReference>
<evidence type="ECO:0000313" key="1">
    <source>
        <dbReference type="EMBL" id="SKC87347.1"/>
    </source>
</evidence>
<dbReference type="InterPro" id="IPR054055">
    <property type="entry name" value="YpzH"/>
</dbReference>
<gene>
    <name evidence="1" type="ORF">SAMN02194393_04700</name>
</gene>
<reference evidence="1 2" key="1">
    <citation type="submission" date="2017-02" db="EMBL/GenBank/DDBJ databases">
        <authorList>
            <person name="Peterson S.W."/>
        </authorList>
    </citation>
    <scope>NUCLEOTIDE SEQUENCE [LARGE SCALE GENOMIC DNA]</scope>
    <source>
        <strain evidence="1 2">M1</strain>
    </source>
</reference>